<organism evidence="2">
    <name type="scientific">Triticum aestivum</name>
    <name type="common">Wheat</name>
    <dbReference type="NCBI Taxonomy" id="4565"/>
    <lineage>
        <taxon>Eukaryota</taxon>
        <taxon>Viridiplantae</taxon>
        <taxon>Streptophyta</taxon>
        <taxon>Embryophyta</taxon>
        <taxon>Tracheophyta</taxon>
        <taxon>Spermatophyta</taxon>
        <taxon>Magnoliopsida</taxon>
        <taxon>Liliopsida</taxon>
        <taxon>Poales</taxon>
        <taxon>Poaceae</taxon>
        <taxon>BOP clade</taxon>
        <taxon>Pooideae</taxon>
        <taxon>Triticodae</taxon>
        <taxon>Triticeae</taxon>
        <taxon>Triticinae</taxon>
        <taxon>Triticum</taxon>
    </lineage>
</organism>
<dbReference type="EMBL" id="HG670306">
    <property type="protein sequence ID" value="CDM85208.1"/>
    <property type="molecule type" value="Genomic_DNA"/>
</dbReference>
<sequence length="140" mass="15834">MGVAALPRRSGKGGHNSWRRSCAQCAKLDLGAAWVVSDTRETKQPYHHQPRAWHSFTGRPSYGNDRGESVSAGGVAMHIYMQPTNQKYARSLRGDKEIAPFMQFVPASHICCVVMDGTNKFVWSSHKDGRIRSWSSQRWW</sequence>
<evidence type="ECO:0000313" key="2">
    <source>
        <dbReference type="EMBL" id="CDM85208.1"/>
    </source>
</evidence>
<reference evidence="2" key="1">
    <citation type="journal article" date="2014" name="Science">
        <title>Structural and functional partitioning of bread wheat chromosome 3B.</title>
        <authorList>
            <person name="Choulet F."/>
            <person name="Alberti A."/>
            <person name="Theil S."/>
            <person name="Glover N."/>
            <person name="Barbe V."/>
            <person name="Daron J."/>
            <person name="Pingault L."/>
            <person name="Sourdille P."/>
            <person name="Couloux A."/>
            <person name="Paux E."/>
            <person name="Leroy P."/>
            <person name="Mangenot S."/>
            <person name="Guilhot N."/>
            <person name="Le Gouis J."/>
            <person name="Balfourier F."/>
            <person name="Alaux M."/>
            <person name="Jamilloux V."/>
            <person name="Poulain J."/>
            <person name="Durand C."/>
            <person name="Bellec A."/>
            <person name="Gaspin C."/>
            <person name="Safar J."/>
            <person name="Dolezel J."/>
            <person name="Rogers J."/>
            <person name="Vandepoele K."/>
            <person name="Aury J.M."/>
            <person name="Mayer K."/>
            <person name="Berges H."/>
            <person name="Quesneville H."/>
            <person name="Wincker P."/>
            <person name="Feuillet C."/>
        </authorList>
    </citation>
    <scope>NUCLEOTIDE SEQUENCE</scope>
</reference>
<proteinExistence type="predicted"/>
<dbReference type="HOGENOM" id="CLU_1838823_0_0_1"/>
<name>A0A077RWQ8_WHEAT</name>
<evidence type="ECO:0000259" key="1">
    <source>
        <dbReference type="Pfam" id="PF23754"/>
    </source>
</evidence>
<accession>A0A077RWQ8</accession>
<feature type="domain" description="IP5PC-F beta-propeller" evidence="1">
    <location>
        <begin position="88"/>
        <end position="136"/>
    </location>
</feature>
<dbReference type="AlphaFoldDB" id="A0A077RWQ8"/>
<dbReference type="InterPro" id="IPR056454">
    <property type="entry name" value="Beta-prop_IP5PC_F"/>
</dbReference>
<gene>
    <name evidence="2" type="ORF">TRAES_3BF043700220CFD_c1</name>
</gene>
<dbReference type="Pfam" id="PF23754">
    <property type="entry name" value="Beta-prop_IP5PC_F"/>
    <property type="match status" value="1"/>
</dbReference>
<protein>
    <recommendedName>
        <fullName evidence="1">IP5PC-F beta-propeller domain-containing protein</fullName>
    </recommendedName>
</protein>